<keyword evidence="1" id="KW-1185">Reference proteome</keyword>
<gene>
    <name evidence="2" type="primary">LOC128199985</name>
</gene>
<evidence type="ECO:0000313" key="1">
    <source>
        <dbReference type="Proteomes" id="UP001652740"/>
    </source>
</evidence>
<evidence type="ECO:0000313" key="2">
    <source>
        <dbReference type="RefSeq" id="XP_052747614.1"/>
    </source>
</evidence>
<reference evidence="2" key="1">
    <citation type="submission" date="2025-08" db="UniProtKB">
        <authorList>
            <consortium name="RefSeq"/>
        </authorList>
    </citation>
    <scope>IDENTIFICATION</scope>
    <source>
        <tissue evidence="2">Whole larvae</tissue>
    </source>
</reference>
<name>A0ABM3M8A0_GALME</name>
<accession>A0ABM3M8A0</accession>
<dbReference type="GeneID" id="128199985"/>
<dbReference type="Proteomes" id="UP001652740">
    <property type="component" value="Unplaced"/>
</dbReference>
<protein>
    <submittedName>
        <fullName evidence="2">Uncharacterized protein LOC128199985</fullName>
    </submittedName>
</protein>
<organism evidence="1 2">
    <name type="scientific">Galleria mellonella</name>
    <name type="common">Greater wax moth</name>
    <dbReference type="NCBI Taxonomy" id="7137"/>
    <lineage>
        <taxon>Eukaryota</taxon>
        <taxon>Metazoa</taxon>
        <taxon>Ecdysozoa</taxon>
        <taxon>Arthropoda</taxon>
        <taxon>Hexapoda</taxon>
        <taxon>Insecta</taxon>
        <taxon>Pterygota</taxon>
        <taxon>Neoptera</taxon>
        <taxon>Endopterygota</taxon>
        <taxon>Lepidoptera</taxon>
        <taxon>Glossata</taxon>
        <taxon>Ditrysia</taxon>
        <taxon>Pyraloidea</taxon>
        <taxon>Pyralidae</taxon>
        <taxon>Galleriinae</taxon>
        <taxon>Galleria</taxon>
    </lineage>
</organism>
<proteinExistence type="predicted"/>
<dbReference type="RefSeq" id="XP_052747614.1">
    <property type="nucleotide sequence ID" value="XM_052891654.1"/>
</dbReference>
<sequence>MAESLNCLNDPNDDSQHLGLKMNMDKTKIMSNIHVTPIPITIEDTTLEIVDEFQLQNWRKADVDESEGTAAQCNPYISWYIAQRDTAGLSEKPRRADAYLNNSFIYFCERLIHSQRRFLMKMEKSKFGSERFHCRHRRLGALGPIGG</sequence>